<dbReference type="InterPro" id="IPR001906">
    <property type="entry name" value="Terpene_synth_N"/>
</dbReference>
<dbReference type="GO" id="GO:0009686">
    <property type="term" value="P:gibberellin biosynthetic process"/>
    <property type="evidence" value="ECO:0007669"/>
    <property type="project" value="TreeGrafter"/>
</dbReference>
<dbReference type="SUPFAM" id="SSF48576">
    <property type="entry name" value="Terpenoid synthases"/>
    <property type="match status" value="1"/>
</dbReference>
<feature type="domain" description="Terpene synthase N-terminal" evidence="5">
    <location>
        <begin position="261"/>
        <end position="450"/>
    </location>
</feature>
<dbReference type="SFLD" id="SFLDG01014">
    <property type="entry name" value="Terpene_Cyclase_Like_1_N-term"/>
    <property type="match status" value="1"/>
</dbReference>
<evidence type="ECO:0000259" key="5">
    <source>
        <dbReference type="Pfam" id="PF01397"/>
    </source>
</evidence>
<evidence type="ECO:0000256" key="3">
    <source>
        <dbReference type="ARBA" id="ARBA00022842"/>
    </source>
</evidence>
<dbReference type="Gene3D" id="1.50.10.130">
    <property type="entry name" value="Terpene synthase, N-terminal domain"/>
    <property type="match status" value="1"/>
</dbReference>
<dbReference type="Pfam" id="PF01397">
    <property type="entry name" value="Terpene_synth"/>
    <property type="match status" value="1"/>
</dbReference>
<keyword evidence="7" id="KW-1185">Reference proteome</keyword>
<sequence length="799" mass="89853">MQGLLTAPAAACPVAAAFLRRRTAGTQQVQHALPRRASCWRRQRSHLGFIVEALQSEAHAEAQESVVEMTQQHKGAPIHIDEMIGTVRAALRSAAGGDLDFSPYDTAWVALVRKLDGGEGPEFPSCINCIARNQLPDGSWGDDAIFVVQDRLINTLACVIALTTWNVHSDKCNKGLSFIHENMKRLHEDDENWMMVGFEMTFPTLLEMAKDVGLDMPYDEPALQDIYTKRELKLAKIPIDVLHSVPTTLLFSLEGMPGLLDWDKLFKLQASDGSFLSSPAATAYALMQTGNKKCLEYLTDVVDKFDGGAPFIYPLELFERLWVVDRLERLGLSSYFRSEIDSYLDYVYRHWSVEGIGFTWGCSVPDIDITAMGFRLLRQHGYHVSTEALKCFEMKDGEFVVYPGQSSQSVTAMYNLYLAADQAAIPGDDGVVQRAKAYSYAFLQERRATGDLNDKWFISPGLPSELAYGLEFPWKANLPRIQTRMYLEQYGGSENVWIGKNLYRMHLFKNDLLLRLAKADFSNFQRQCRLEWQGLKRWCEKNNLELYGVTPQSAMRAYFLAAANIFEPYRAAERLGWARTAVIAQAIFSCFLSSNAYVTETMLEGLNNELTSAGHNLARRGEKYSTTENGLLNALHELINLFAPGEDASNDLREAWKTWLTELTTNDVQESCEGSTALLLVRTVEICSGRHCSANLNLKLSEYSQLEKLTSSICSKVGSRTLSQVNQNGTTTESTENLEQQVDQEMKVLVQLVYQSCDAITRATKQTFFHVTRSCCYVTHSSPETIDSHISKVIFEDVI</sequence>
<keyword evidence="4" id="KW-0413">Isomerase</keyword>
<evidence type="ECO:0000256" key="4">
    <source>
        <dbReference type="ARBA" id="ARBA00023235"/>
    </source>
</evidence>
<comment type="cofactor">
    <cofactor evidence="1">
        <name>Mg(2+)</name>
        <dbReference type="ChEBI" id="CHEBI:18420"/>
    </cofactor>
</comment>
<dbReference type="FunFam" id="1.50.10.130:FF:000002">
    <property type="entry name" value="Ent-copalyl diphosphate synthase, chloroplastic"/>
    <property type="match status" value="1"/>
</dbReference>
<name>A0A8T0WV63_PANVG</name>
<comment type="caution">
    <text evidence="6">The sequence shown here is derived from an EMBL/GenBank/DDBJ whole genome shotgun (WGS) entry which is preliminary data.</text>
</comment>
<dbReference type="PANTHER" id="PTHR31739">
    <property type="entry name" value="ENT-COPALYL DIPHOSPHATE SYNTHASE, CHLOROPLASTIC"/>
    <property type="match status" value="1"/>
</dbReference>
<dbReference type="Gene3D" id="1.50.10.160">
    <property type="match status" value="1"/>
</dbReference>
<dbReference type="Proteomes" id="UP000823388">
    <property type="component" value="Chromosome 1N"/>
</dbReference>
<dbReference type="SUPFAM" id="SSF48239">
    <property type="entry name" value="Terpenoid cyclases/Protein prenyltransferases"/>
    <property type="match status" value="2"/>
</dbReference>
<dbReference type="EMBL" id="CM029038">
    <property type="protein sequence ID" value="KAG2651740.1"/>
    <property type="molecule type" value="Genomic_DNA"/>
</dbReference>
<accession>A0A8T0WV63</accession>
<protein>
    <recommendedName>
        <fullName evidence="5">Terpene synthase N-terminal domain-containing protein</fullName>
    </recommendedName>
</protein>
<organism evidence="6 7">
    <name type="scientific">Panicum virgatum</name>
    <name type="common">Blackwell switchgrass</name>
    <dbReference type="NCBI Taxonomy" id="38727"/>
    <lineage>
        <taxon>Eukaryota</taxon>
        <taxon>Viridiplantae</taxon>
        <taxon>Streptophyta</taxon>
        <taxon>Embryophyta</taxon>
        <taxon>Tracheophyta</taxon>
        <taxon>Spermatophyta</taxon>
        <taxon>Magnoliopsida</taxon>
        <taxon>Liliopsida</taxon>
        <taxon>Poales</taxon>
        <taxon>Poaceae</taxon>
        <taxon>PACMAD clade</taxon>
        <taxon>Panicoideae</taxon>
        <taxon>Panicodae</taxon>
        <taxon>Paniceae</taxon>
        <taxon>Panicinae</taxon>
        <taxon>Panicum</taxon>
        <taxon>Panicum sect. Hiantes</taxon>
    </lineage>
</organism>
<dbReference type="AlphaFoldDB" id="A0A8T0WV63"/>
<dbReference type="GO" id="GO:0000287">
    <property type="term" value="F:magnesium ion binding"/>
    <property type="evidence" value="ECO:0007669"/>
    <property type="project" value="TreeGrafter"/>
</dbReference>
<dbReference type="InterPro" id="IPR036965">
    <property type="entry name" value="Terpene_synth_N_sf"/>
</dbReference>
<gene>
    <name evidence="6" type="ORF">PVAP13_1NG270619</name>
</gene>
<reference evidence="6 7" key="1">
    <citation type="submission" date="2020-05" db="EMBL/GenBank/DDBJ databases">
        <title>WGS assembly of Panicum virgatum.</title>
        <authorList>
            <person name="Lovell J.T."/>
            <person name="Jenkins J."/>
            <person name="Shu S."/>
            <person name="Juenger T.E."/>
            <person name="Schmutz J."/>
        </authorList>
    </citation>
    <scope>NUCLEOTIDE SEQUENCE [LARGE SCALE GENOMIC DNA]</scope>
    <source>
        <strain evidence="7">cv. AP13</strain>
    </source>
</reference>
<dbReference type="Gene3D" id="1.10.600.10">
    <property type="entry name" value="Farnesyl Diphosphate Synthase"/>
    <property type="match status" value="1"/>
</dbReference>
<dbReference type="InterPro" id="IPR008949">
    <property type="entry name" value="Isoprenoid_synthase_dom_sf"/>
</dbReference>
<evidence type="ECO:0000256" key="2">
    <source>
        <dbReference type="ARBA" id="ARBA00022723"/>
    </source>
</evidence>
<dbReference type="GO" id="GO:0016853">
    <property type="term" value="F:isomerase activity"/>
    <property type="evidence" value="ECO:0007669"/>
    <property type="project" value="UniProtKB-KW"/>
</dbReference>
<dbReference type="GO" id="GO:0010333">
    <property type="term" value="F:terpene synthase activity"/>
    <property type="evidence" value="ECO:0007669"/>
    <property type="project" value="InterPro"/>
</dbReference>
<keyword evidence="2" id="KW-0479">Metal-binding</keyword>
<evidence type="ECO:0000313" key="6">
    <source>
        <dbReference type="EMBL" id="KAG2651740.1"/>
    </source>
</evidence>
<dbReference type="InterPro" id="IPR008930">
    <property type="entry name" value="Terpenoid_cyclase/PrenylTrfase"/>
</dbReference>
<proteinExistence type="predicted"/>
<evidence type="ECO:0000256" key="1">
    <source>
        <dbReference type="ARBA" id="ARBA00001946"/>
    </source>
</evidence>
<dbReference type="InterPro" id="IPR050148">
    <property type="entry name" value="Terpene_synthase-like"/>
</dbReference>
<dbReference type="GO" id="GO:0009507">
    <property type="term" value="C:chloroplast"/>
    <property type="evidence" value="ECO:0007669"/>
    <property type="project" value="TreeGrafter"/>
</dbReference>
<evidence type="ECO:0000313" key="7">
    <source>
        <dbReference type="Proteomes" id="UP000823388"/>
    </source>
</evidence>
<dbReference type="FunFam" id="1.50.10.160:FF:000001">
    <property type="entry name" value="Ent-copalyl diphosphate synthase"/>
    <property type="match status" value="1"/>
</dbReference>
<dbReference type="PANTHER" id="PTHR31739:SF4">
    <property type="entry name" value="ENT-COPALYL DIPHOSPHATE SYNTHASE, CHLOROPLASTIC"/>
    <property type="match status" value="1"/>
</dbReference>
<keyword evidence="3" id="KW-0460">Magnesium</keyword>